<feature type="transmembrane region" description="Helical" evidence="8">
    <location>
        <begin position="135"/>
        <end position="157"/>
    </location>
</feature>
<dbReference type="Pfam" id="PF00015">
    <property type="entry name" value="MCPsignal"/>
    <property type="match status" value="1"/>
</dbReference>
<keyword evidence="5 7" id="KW-0807">Transducer</keyword>
<evidence type="ECO:0000313" key="12">
    <source>
        <dbReference type="Proteomes" id="UP000242999"/>
    </source>
</evidence>
<dbReference type="SMART" id="SM00304">
    <property type="entry name" value="HAMP"/>
    <property type="match status" value="1"/>
</dbReference>
<dbReference type="Proteomes" id="UP000242999">
    <property type="component" value="Unassembled WGS sequence"/>
</dbReference>
<dbReference type="InterPro" id="IPR004089">
    <property type="entry name" value="MCPsignal_dom"/>
</dbReference>
<name>A0A1H6Q511_9GAMM</name>
<keyword evidence="4 8" id="KW-0472">Membrane</keyword>
<dbReference type="PROSITE" id="PS50111">
    <property type="entry name" value="CHEMOTAXIS_TRANSDUC_2"/>
    <property type="match status" value="1"/>
</dbReference>
<feature type="domain" description="HAMP" evidence="10">
    <location>
        <begin position="155"/>
        <end position="209"/>
    </location>
</feature>
<dbReference type="InterPro" id="IPR003660">
    <property type="entry name" value="HAMP_dom"/>
</dbReference>
<dbReference type="InterPro" id="IPR004090">
    <property type="entry name" value="Chemotax_Me-accpt_rcpt"/>
</dbReference>
<evidence type="ECO:0000259" key="9">
    <source>
        <dbReference type="PROSITE" id="PS50111"/>
    </source>
</evidence>
<dbReference type="Gene3D" id="1.10.287.950">
    <property type="entry name" value="Methyl-accepting chemotaxis protein"/>
    <property type="match status" value="1"/>
</dbReference>
<dbReference type="Pfam" id="PF00672">
    <property type="entry name" value="HAMP"/>
    <property type="match status" value="1"/>
</dbReference>
<dbReference type="EMBL" id="FNYH01000001">
    <property type="protein sequence ID" value="SEI38873.1"/>
    <property type="molecule type" value="Genomic_DNA"/>
</dbReference>
<keyword evidence="12" id="KW-1185">Reference proteome</keyword>
<evidence type="ECO:0000256" key="6">
    <source>
        <dbReference type="ARBA" id="ARBA00029447"/>
    </source>
</evidence>
<dbReference type="PANTHER" id="PTHR32089:SF119">
    <property type="entry name" value="METHYL-ACCEPTING CHEMOTAXIS PROTEIN CTPL"/>
    <property type="match status" value="1"/>
</dbReference>
<keyword evidence="2 8" id="KW-0812">Transmembrane</keyword>
<comment type="similarity">
    <text evidence="6">Belongs to the methyl-accepting chemotaxis (MCP) protein family.</text>
</comment>
<dbReference type="OrthoDB" id="2489132at2"/>
<feature type="domain" description="Methyl-accepting transducer" evidence="9">
    <location>
        <begin position="214"/>
        <end position="450"/>
    </location>
</feature>
<dbReference type="PANTHER" id="PTHR32089">
    <property type="entry name" value="METHYL-ACCEPTING CHEMOTAXIS PROTEIN MCPB"/>
    <property type="match status" value="1"/>
</dbReference>
<keyword evidence="3 8" id="KW-1133">Transmembrane helix</keyword>
<dbReference type="GO" id="GO:0004888">
    <property type="term" value="F:transmembrane signaling receptor activity"/>
    <property type="evidence" value="ECO:0007669"/>
    <property type="project" value="InterPro"/>
</dbReference>
<evidence type="ECO:0000256" key="4">
    <source>
        <dbReference type="ARBA" id="ARBA00023136"/>
    </source>
</evidence>
<dbReference type="AlphaFoldDB" id="A0A1H6Q511"/>
<dbReference type="CDD" id="cd06225">
    <property type="entry name" value="HAMP"/>
    <property type="match status" value="1"/>
</dbReference>
<proteinExistence type="inferred from homology"/>
<evidence type="ECO:0000256" key="7">
    <source>
        <dbReference type="PROSITE-ProRule" id="PRU00284"/>
    </source>
</evidence>
<dbReference type="SMART" id="SM00283">
    <property type="entry name" value="MA"/>
    <property type="match status" value="1"/>
</dbReference>
<evidence type="ECO:0000256" key="3">
    <source>
        <dbReference type="ARBA" id="ARBA00022989"/>
    </source>
</evidence>
<dbReference type="GO" id="GO:0006935">
    <property type="term" value="P:chemotaxis"/>
    <property type="evidence" value="ECO:0007669"/>
    <property type="project" value="InterPro"/>
</dbReference>
<evidence type="ECO:0000256" key="2">
    <source>
        <dbReference type="ARBA" id="ARBA00022692"/>
    </source>
</evidence>
<dbReference type="STRING" id="64971.SAMN05421831_101195"/>
<evidence type="ECO:0000256" key="5">
    <source>
        <dbReference type="ARBA" id="ARBA00023224"/>
    </source>
</evidence>
<dbReference type="Gene3D" id="6.10.340.10">
    <property type="match status" value="1"/>
</dbReference>
<evidence type="ECO:0000313" key="11">
    <source>
        <dbReference type="EMBL" id="SEI38873.1"/>
    </source>
</evidence>
<dbReference type="PRINTS" id="PR00260">
    <property type="entry name" value="CHEMTRNSDUCR"/>
</dbReference>
<dbReference type="PROSITE" id="PS50885">
    <property type="entry name" value="HAMP"/>
    <property type="match status" value="1"/>
</dbReference>
<evidence type="ECO:0000259" key="10">
    <source>
        <dbReference type="PROSITE" id="PS50885"/>
    </source>
</evidence>
<dbReference type="GO" id="GO:0007165">
    <property type="term" value="P:signal transduction"/>
    <property type="evidence" value="ECO:0007669"/>
    <property type="project" value="UniProtKB-KW"/>
</dbReference>
<accession>A0A1H6Q511</accession>
<evidence type="ECO:0000256" key="8">
    <source>
        <dbReference type="SAM" id="Phobius"/>
    </source>
</evidence>
<dbReference type="SUPFAM" id="SSF58104">
    <property type="entry name" value="Methyl-accepting chemotaxis protein (MCP) signaling domain"/>
    <property type="match status" value="1"/>
</dbReference>
<sequence>MVGASVATDFIQGLVQKLNQNTFNNQAVISVISQHQHLVASTLYQEYLGENLTSANIPAKYAQDLIQVHQLGVQQQAPTPSNDKTYFELVTPIQFGNMQEAWYVVVQLDKTIAFSKVNALEAMLNQKTQDLNTNVLLSGFIGLLIASILIVILVRYLTRPLHSMVHALRDLAQGDGDLTQRLPIQSQDEIGHAIRWLNTFIAGLQESTQHTIDTCDQVDDKIQTTHSHIQESHRALEENQMTLNQSVAAVEELAASANQVAQNAQDSMRSAQEVATLVSKSAAVIHANVEGAVQASQLMQKASARIQGLSQANQRVGDILADINAIADQTNLLTLNAAIESARAGEAGRGFAVVADEVRTLAQRSQSSVEDIANTLNEFRDIVEDVLGMMETTLAGAQQGKEASEDAYQTMRETQKRMESIVEYNTQTASAAEQQSAVTQEVSQHIAQVHTHLEYTHHLSAQAQASNQSLIHLNQQLQNIVARFKV</sequence>
<comment type="subcellular location">
    <subcellularLocation>
        <location evidence="1">Membrane</location>
        <topology evidence="1">Multi-pass membrane protein</topology>
    </subcellularLocation>
</comment>
<reference evidence="12" key="1">
    <citation type="submission" date="2016-10" db="EMBL/GenBank/DDBJ databases">
        <authorList>
            <person name="Varghese N."/>
            <person name="Submissions S."/>
        </authorList>
    </citation>
    <scope>NUCLEOTIDE SEQUENCE [LARGE SCALE GENOMIC DNA]</scope>
    <source>
        <strain evidence="12">DSM 7165</strain>
    </source>
</reference>
<gene>
    <name evidence="11" type="ORF">SAMN05421831_101195</name>
</gene>
<dbReference type="FunFam" id="1.10.287.950:FF:000001">
    <property type="entry name" value="Methyl-accepting chemotaxis sensory transducer"/>
    <property type="match status" value="1"/>
</dbReference>
<dbReference type="GO" id="GO:0016020">
    <property type="term" value="C:membrane"/>
    <property type="evidence" value="ECO:0007669"/>
    <property type="project" value="UniProtKB-SubCell"/>
</dbReference>
<protein>
    <submittedName>
        <fullName evidence="11">Methyl-accepting chemotaxis protein</fullName>
    </submittedName>
</protein>
<evidence type="ECO:0000256" key="1">
    <source>
        <dbReference type="ARBA" id="ARBA00004141"/>
    </source>
</evidence>
<organism evidence="11 12">
    <name type="scientific">Allopseudospirillum japonicum</name>
    <dbReference type="NCBI Taxonomy" id="64971"/>
    <lineage>
        <taxon>Bacteria</taxon>
        <taxon>Pseudomonadati</taxon>
        <taxon>Pseudomonadota</taxon>
        <taxon>Gammaproteobacteria</taxon>
        <taxon>Oceanospirillales</taxon>
        <taxon>Oceanospirillaceae</taxon>
        <taxon>Allopseudospirillum</taxon>
    </lineage>
</organism>